<keyword evidence="3" id="KW-1185">Reference proteome</keyword>
<accession>A0ABT6F4X4</accession>
<dbReference type="PANTHER" id="PTHR33990">
    <property type="entry name" value="PROTEIN YJDN-RELATED"/>
    <property type="match status" value="1"/>
</dbReference>
<organism evidence="2 3">
    <name type="scientific">Paludisphaera mucosa</name>
    <dbReference type="NCBI Taxonomy" id="3030827"/>
    <lineage>
        <taxon>Bacteria</taxon>
        <taxon>Pseudomonadati</taxon>
        <taxon>Planctomycetota</taxon>
        <taxon>Planctomycetia</taxon>
        <taxon>Isosphaerales</taxon>
        <taxon>Isosphaeraceae</taxon>
        <taxon>Paludisphaera</taxon>
    </lineage>
</organism>
<dbReference type="Gene3D" id="3.30.720.110">
    <property type="match status" value="1"/>
</dbReference>
<dbReference type="InterPro" id="IPR029068">
    <property type="entry name" value="Glyas_Bleomycin-R_OHBP_Dase"/>
</dbReference>
<evidence type="ECO:0000313" key="3">
    <source>
        <dbReference type="Proteomes" id="UP001216907"/>
    </source>
</evidence>
<dbReference type="PANTHER" id="PTHR33990:SF4">
    <property type="entry name" value="PHNB-LIKE DOMAIN-CONTAINING PROTEIN"/>
    <property type="match status" value="1"/>
</dbReference>
<dbReference type="Pfam" id="PF06983">
    <property type="entry name" value="3-dmu-9_3-mt"/>
    <property type="match status" value="1"/>
</dbReference>
<gene>
    <name evidence="2" type="ORF">PZE19_02100</name>
</gene>
<name>A0ABT6F4X4_9BACT</name>
<dbReference type="SUPFAM" id="SSF54593">
    <property type="entry name" value="Glyoxalase/Bleomycin resistance protein/Dihydroxybiphenyl dioxygenase"/>
    <property type="match status" value="1"/>
</dbReference>
<dbReference type="InterPro" id="IPR009725">
    <property type="entry name" value="3_dmu_93_MTrfase"/>
</dbReference>
<dbReference type="PIRSF" id="PIRSF021700">
    <property type="entry name" value="3_dmu_93_MTrfase"/>
    <property type="match status" value="1"/>
</dbReference>
<comment type="caution">
    <text evidence="2">The sequence shown here is derived from an EMBL/GenBank/DDBJ whole genome shotgun (WGS) entry which is preliminary data.</text>
</comment>
<dbReference type="InterPro" id="IPR028973">
    <property type="entry name" value="PhnB-like"/>
</dbReference>
<evidence type="ECO:0000313" key="2">
    <source>
        <dbReference type="EMBL" id="MDG3002567.1"/>
    </source>
</evidence>
<dbReference type="EMBL" id="JARRAG010000001">
    <property type="protein sequence ID" value="MDG3002567.1"/>
    <property type="molecule type" value="Genomic_DNA"/>
</dbReference>
<dbReference type="Gene3D" id="3.30.720.100">
    <property type="match status" value="1"/>
</dbReference>
<proteinExistence type="predicted"/>
<dbReference type="Proteomes" id="UP001216907">
    <property type="component" value="Unassembled WGS sequence"/>
</dbReference>
<reference evidence="2 3" key="1">
    <citation type="submission" date="2023-03" db="EMBL/GenBank/DDBJ databases">
        <title>Paludisphaera mucosa sp. nov. a novel planctomycete from northern fen.</title>
        <authorList>
            <person name="Ivanova A."/>
        </authorList>
    </citation>
    <scope>NUCLEOTIDE SEQUENCE [LARGE SCALE GENOMIC DNA]</scope>
    <source>
        <strain evidence="2 3">Pla2</strain>
    </source>
</reference>
<dbReference type="RefSeq" id="WP_277858931.1">
    <property type="nucleotide sequence ID" value="NZ_JARRAG010000001.1"/>
</dbReference>
<sequence>MARNVTTFLMFEGAAEEAVNFYVSLFPGSEVVLLARYGAGEMGTEGSVQMMRFTLAGREYMAIDSPVKHAFGFTPAISLFVDCESREELEAVVARLSEGGMALMPLGEYGFSAAFAWLNDRYGVSWQLNLPFA</sequence>
<dbReference type="CDD" id="cd06588">
    <property type="entry name" value="PhnB_like"/>
    <property type="match status" value="1"/>
</dbReference>
<evidence type="ECO:0000259" key="1">
    <source>
        <dbReference type="Pfam" id="PF06983"/>
    </source>
</evidence>
<feature type="domain" description="PhnB-like" evidence="1">
    <location>
        <begin position="4"/>
        <end position="128"/>
    </location>
</feature>
<protein>
    <submittedName>
        <fullName evidence="2">VOC family protein</fullName>
    </submittedName>
</protein>